<dbReference type="AlphaFoldDB" id="A0A836CI81"/>
<evidence type="ECO:0000256" key="1">
    <source>
        <dbReference type="SAM" id="MobiDB-lite"/>
    </source>
</evidence>
<organism evidence="2 3">
    <name type="scientific">Tribonema minus</name>
    <dbReference type="NCBI Taxonomy" id="303371"/>
    <lineage>
        <taxon>Eukaryota</taxon>
        <taxon>Sar</taxon>
        <taxon>Stramenopiles</taxon>
        <taxon>Ochrophyta</taxon>
        <taxon>PX clade</taxon>
        <taxon>Xanthophyceae</taxon>
        <taxon>Tribonematales</taxon>
        <taxon>Tribonemataceae</taxon>
        <taxon>Tribonema</taxon>
    </lineage>
</organism>
<name>A0A836CI81_9STRA</name>
<comment type="caution">
    <text evidence="2">The sequence shown here is derived from an EMBL/GenBank/DDBJ whole genome shotgun (WGS) entry which is preliminary data.</text>
</comment>
<feature type="compositionally biased region" description="Basic residues" evidence="1">
    <location>
        <begin position="221"/>
        <end position="243"/>
    </location>
</feature>
<dbReference type="EMBL" id="JAFCMP010000089">
    <property type="protein sequence ID" value="KAG5187525.1"/>
    <property type="molecule type" value="Genomic_DNA"/>
</dbReference>
<dbReference type="Proteomes" id="UP000664859">
    <property type="component" value="Unassembled WGS sequence"/>
</dbReference>
<evidence type="ECO:0000313" key="2">
    <source>
        <dbReference type="EMBL" id="KAG5187525.1"/>
    </source>
</evidence>
<reference evidence="2" key="1">
    <citation type="submission" date="2021-02" db="EMBL/GenBank/DDBJ databases">
        <title>First Annotated Genome of the Yellow-green Alga Tribonema minus.</title>
        <authorList>
            <person name="Mahan K.M."/>
        </authorList>
    </citation>
    <scope>NUCLEOTIDE SEQUENCE</scope>
    <source>
        <strain evidence="2">UTEX B ZZ1240</strain>
    </source>
</reference>
<protein>
    <submittedName>
        <fullName evidence="2">Uncharacterized protein</fullName>
    </submittedName>
</protein>
<sequence length="735" mass="74554">MGFYTQTRAVNEADRELSTHGPESSLVPRVPVRRCRNGVEALKQFYPAGFTVGRPLYTAVACDVTVPQCFEAPLFHQSVRSGICMPSFSSSAAREVRVTQILLGAIARTSEGSAQSQLQGGGSLDSNSQELEDLISIVKRSPKGPQRHAPDSLSSTFRSPNRDESGGAAGDDQQQPPPTPYGDEEDDTLEAYMHAHACDDEQLTPRDQDPVVTVPDPANPKWRRQRRRHFLQSRPPHTRHPEHHYRGGGGGAEEDAAAAALACTPPARRASRASPPFTPIDYRCAAASDMSLGSGALRQPAAAAAAAAARSPRLRSAAASDVTFDGDGAFGDGGDDSAAAAAALSIDSGGRRAVSAGALVAGYARLALRRSGGGGGGGGGVLLAVVPRDALTACADAAALLELRASALGVRVSLGAGLEDVRQAIAGCALFGGGSSGGGGGGGGGEGGGGEEGVQRCGPRGLPRLEYFDKPAGRWQRLSTQAEWRAALGSGAIFAGTGIYFDAQGALDAGGSGGARTEEANLLIAARMPRSSGQRSPVRSGAAHRGAHSVTPAALWQLHAAAAARSSSAAAAAALPCSGSAAAATAAPVTAAERTAATAAAAAAVAAAAATAAADAAGAAVAEAPRRVLSLCGSGTVRSGSAAAAAAAAAEAAPVWRTAKCLEARLRGLRRRRLKLVSSVAVDGAAQGGSTTGTLGVDDGRGYAAQLRKWRWDELLGVPPGRPPARPPPYVPKRY</sequence>
<feature type="region of interest" description="Disordered" evidence="1">
    <location>
        <begin position="138"/>
        <end position="186"/>
    </location>
</feature>
<keyword evidence="3" id="KW-1185">Reference proteome</keyword>
<evidence type="ECO:0000313" key="3">
    <source>
        <dbReference type="Proteomes" id="UP000664859"/>
    </source>
</evidence>
<gene>
    <name evidence="2" type="ORF">JKP88DRAFT_254057</name>
</gene>
<feature type="region of interest" description="Disordered" evidence="1">
    <location>
        <begin position="201"/>
        <end position="252"/>
    </location>
</feature>
<accession>A0A836CI81</accession>
<proteinExistence type="predicted"/>